<proteinExistence type="predicted"/>
<dbReference type="PROSITE" id="PS51384">
    <property type="entry name" value="FAD_FR"/>
    <property type="match status" value="1"/>
</dbReference>
<dbReference type="PANTHER" id="PTHR47354">
    <property type="entry name" value="NADH OXIDOREDUCTASE HCR"/>
    <property type="match status" value="1"/>
</dbReference>
<dbReference type="GO" id="GO:0046872">
    <property type="term" value="F:metal ion binding"/>
    <property type="evidence" value="ECO:0007669"/>
    <property type="project" value="UniProtKB-KW"/>
</dbReference>
<dbReference type="InterPro" id="IPR001709">
    <property type="entry name" value="Flavoprot_Pyr_Nucl_cyt_Rdtase"/>
</dbReference>
<dbReference type="InterPro" id="IPR017938">
    <property type="entry name" value="Riboflavin_synthase-like_b-brl"/>
</dbReference>
<dbReference type="Pfam" id="PF00111">
    <property type="entry name" value="Fer2"/>
    <property type="match status" value="1"/>
</dbReference>
<keyword evidence="3" id="KW-0001">2Fe-2S</keyword>
<keyword evidence="6" id="KW-0560">Oxidoreductase</keyword>
<evidence type="ECO:0000256" key="4">
    <source>
        <dbReference type="ARBA" id="ARBA00022723"/>
    </source>
</evidence>
<evidence type="ECO:0000256" key="2">
    <source>
        <dbReference type="ARBA" id="ARBA00022630"/>
    </source>
</evidence>
<dbReference type="InterPro" id="IPR006058">
    <property type="entry name" value="2Fe2S_fd_BS"/>
</dbReference>
<evidence type="ECO:0000313" key="11">
    <source>
        <dbReference type="EMBL" id="GIE94349.1"/>
    </source>
</evidence>
<evidence type="ECO:0000256" key="1">
    <source>
        <dbReference type="ARBA" id="ARBA00001974"/>
    </source>
</evidence>
<comment type="caution">
    <text evidence="11">The sequence shown here is derived from an EMBL/GenBank/DDBJ whole genome shotgun (WGS) entry which is preliminary data.</text>
</comment>
<dbReference type="InterPro" id="IPR001041">
    <property type="entry name" value="2Fe-2S_ferredoxin-type"/>
</dbReference>
<keyword evidence="2" id="KW-0285">Flavoprotein</keyword>
<evidence type="ECO:0000256" key="7">
    <source>
        <dbReference type="ARBA" id="ARBA00023004"/>
    </source>
</evidence>
<keyword evidence="4" id="KW-0479">Metal-binding</keyword>
<dbReference type="PRINTS" id="PR00371">
    <property type="entry name" value="FPNCR"/>
</dbReference>
<protein>
    <submittedName>
        <fullName evidence="11">Oxidoreductase</fullName>
    </submittedName>
</protein>
<dbReference type="InterPro" id="IPR039261">
    <property type="entry name" value="FNR_nucleotide-bd"/>
</dbReference>
<comment type="cofactor">
    <cofactor evidence="1">
        <name>FAD</name>
        <dbReference type="ChEBI" id="CHEBI:57692"/>
    </cofactor>
</comment>
<dbReference type="PANTHER" id="PTHR47354:SF8">
    <property type="entry name" value="1,2-PHENYLACETYL-COA EPOXIDASE, SUBUNIT E"/>
    <property type="match status" value="1"/>
</dbReference>
<dbReference type="InterPro" id="IPR008333">
    <property type="entry name" value="Cbr1-like_FAD-bd_dom"/>
</dbReference>
<dbReference type="PRINTS" id="PR00409">
    <property type="entry name" value="PHDIOXRDTASE"/>
</dbReference>
<keyword evidence="7" id="KW-0408">Iron</keyword>
<organism evidence="11 12">
    <name type="scientific">Paractinoplanes rishiriensis</name>
    <dbReference type="NCBI Taxonomy" id="1050105"/>
    <lineage>
        <taxon>Bacteria</taxon>
        <taxon>Bacillati</taxon>
        <taxon>Actinomycetota</taxon>
        <taxon>Actinomycetes</taxon>
        <taxon>Micromonosporales</taxon>
        <taxon>Micromonosporaceae</taxon>
        <taxon>Paractinoplanes</taxon>
    </lineage>
</organism>
<keyword evidence="5" id="KW-0274">FAD</keyword>
<dbReference type="InterPro" id="IPR017927">
    <property type="entry name" value="FAD-bd_FR_type"/>
</dbReference>
<dbReference type="GO" id="GO:0051537">
    <property type="term" value="F:2 iron, 2 sulfur cluster binding"/>
    <property type="evidence" value="ECO:0007669"/>
    <property type="project" value="UniProtKB-KW"/>
</dbReference>
<dbReference type="SUPFAM" id="SSF54292">
    <property type="entry name" value="2Fe-2S ferredoxin-like"/>
    <property type="match status" value="1"/>
</dbReference>
<keyword evidence="12" id="KW-1185">Reference proteome</keyword>
<dbReference type="RefSeq" id="WP_203780659.1">
    <property type="nucleotide sequence ID" value="NZ_BOMV01000012.1"/>
</dbReference>
<dbReference type="CDD" id="cd00207">
    <property type="entry name" value="fer2"/>
    <property type="match status" value="1"/>
</dbReference>
<dbReference type="InterPro" id="IPR001433">
    <property type="entry name" value="OxRdtase_FAD/NAD-bd"/>
</dbReference>
<dbReference type="GO" id="GO:0016491">
    <property type="term" value="F:oxidoreductase activity"/>
    <property type="evidence" value="ECO:0007669"/>
    <property type="project" value="UniProtKB-KW"/>
</dbReference>
<reference evidence="11" key="1">
    <citation type="submission" date="2021-01" db="EMBL/GenBank/DDBJ databases">
        <title>Whole genome shotgun sequence of Actinoplanes rishiriensis NBRC 108556.</title>
        <authorList>
            <person name="Komaki H."/>
            <person name="Tamura T."/>
        </authorList>
    </citation>
    <scope>NUCLEOTIDE SEQUENCE</scope>
    <source>
        <strain evidence="11">NBRC 108556</strain>
    </source>
</reference>
<name>A0A919JVJ8_9ACTN</name>
<evidence type="ECO:0000313" key="12">
    <source>
        <dbReference type="Proteomes" id="UP000636960"/>
    </source>
</evidence>
<dbReference type="GO" id="GO:0050660">
    <property type="term" value="F:flavin adenine dinucleotide binding"/>
    <property type="evidence" value="ECO:0007669"/>
    <property type="project" value="TreeGrafter"/>
</dbReference>
<evidence type="ECO:0000256" key="3">
    <source>
        <dbReference type="ARBA" id="ARBA00022714"/>
    </source>
</evidence>
<dbReference type="Pfam" id="PF00175">
    <property type="entry name" value="NAD_binding_1"/>
    <property type="match status" value="1"/>
</dbReference>
<feature type="domain" description="2Fe-2S ferredoxin-type" evidence="9">
    <location>
        <begin position="244"/>
        <end position="330"/>
    </location>
</feature>
<dbReference type="PROSITE" id="PS00197">
    <property type="entry name" value="2FE2S_FER_1"/>
    <property type="match status" value="1"/>
</dbReference>
<evidence type="ECO:0000259" key="9">
    <source>
        <dbReference type="PROSITE" id="PS51085"/>
    </source>
</evidence>
<dbReference type="Proteomes" id="UP000636960">
    <property type="component" value="Unassembled WGS sequence"/>
</dbReference>
<dbReference type="SUPFAM" id="SSF52343">
    <property type="entry name" value="Ferredoxin reductase-like, C-terminal NADP-linked domain"/>
    <property type="match status" value="1"/>
</dbReference>
<evidence type="ECO:0000256" key="5">
    <source>
        <dbReference type="ARBA" id="ARBA00022827"/>
    </source>
</evidence>
<dbReference type="CDD" id="cd06214">
    <property type="entry name" value="PA_degradation_oxidoreductase_like"/>
    <property type="match status" value="1"/>
</dbReference>
<dbReference type="PROSITE" id="PS51085">
    <property type="entry name" value="2FE2S_FER_2"/>
    <property type="match status" value="1"/>
</dbReference>
<dbReference type="Gene3D" id="3.10.20.30">
    <property type="match status" value="1"/>
</dbReference>
<dbReference type="AlphaFoldDB" id="A0A919JVJ8"/>
<dbReference type="Pfam" id="PF00970">
    <property type="entry name" value="FAD_binding_6"/>
    <property type="match status" value="1"/>
</dbReference>
<keyword evidence="8" id="KW-0411">Iron-sulfur</keyword>
<gene>
    <name evidence="11" type="ORF">Ari01nite_18140</name>
</gene>
<accession>A0A919JVJ8</accession>
<dbReference type="SUPFAM" id="SSF63380">
    <property type="entry name" value="Riboflavin synthase domain-like"/>
    <property type="match status" value="1"/>
</dbReference>
<dbReference type="Gene3D" id="3.40.50.80">
    <property type="entry name" value="Nucleotide-binding domain of ferredoxin-NADP reductase (FNR) module"/>
    <property type="match status" value="1"/>
</dbReference>
<dbReference type="InterPro" id="IPR050415">
    <property type="entry name" value="MRET"/>
</dbReference>
<evidence type="ECO:0000256" key="8">
    <source>
        <dbReference type="ARBA" id="ARBA00023014"/>
    </source>
</evidence>
<evidence type="ECO:0000256" key="6">
    <source>
        <dbReference type="ARBA" id="ARBA00023002"/>
    </source>
</evidence>
<dbReference type="EMBL" id="BOMV01000012">
    <property type="protein sequence ID" value="GIE94349.1"/>
    <property type="molecule type" value="Genomic_DNA"/>
</dbReference>
<dbReference type="InterPro" id="IPR036010">
    <property type="entry name" value="2Fe-2S_ferredoxin-like_sf"/>
</dbReference>
<feature type="domain" description="FAD-binding FR-type" evidence="10">
    <location>
        <begin position="5"/>
        <end position="110"/>
    </location>
</feature>
<evidence type="ECO:0000259" key="10">
    <source>
        <dbReference type="PROSITE" id="PS51384"/>
    </source>
</evidence>
<dbReference type="Gene3D" id="2.40.30.10">
    <property type="entry name" value="Translation factors"/>
    <property type="match status" value="1"/>
</dbReference>
<dbReference type="InterPro" id="IPR012675">
    <property type="entry name" value="Beta-grasp_dom_sf"/>
</dbReference>
<sequence>MTAPPPFHRIRVADVITETPDAHSLVLAVPPALAAAFAYRPGQYLTVRVPDDGGPVARCYSLSSSPHTGEQPKITIKRVRDGQASNWICDHVRPGSTLDLAPPAGTFTPGSLDDDLLLLAGGSGITPVMAIIKSVLAGGTGRLALVYANRDADSVIFRAELAALAGDRLEVVHWLDSERGAPTAAALAGAVQAYGNREAFVCGPEPFVVVAQQALQKAGVPAERVRVERFELEAVAGDGPDATAEVTLDGQTHLLPWPAGKRLLDVIVAAGLNPPFSCRQGQCGACALRLLDGEVELVNNEVLEEEDFADGYILACQALPRSEHVSVTYY</sequence>